<protein>
    <recommendedName>
        <fullName evidence="3">DUF4034 domain-containing protein</fullName>
    </recommendedName>
</protein>
<evidence type="ECO:0008006" key="3">
    <source>
        <dbReference type="Google" id="ProtNLM"/>
    </source>
</evidence>
<dbReference type="AlphaFoldDB" id="A0A2X0K3Q1"/>
<dbReference type="OrthoDB" id="7171245at2"/>
<organism evidence="1 2">
    <name type="scientific">Streptacidiphilus pinicola</name>
    <dbReference type="NCBI Taxonomy" id="2219663"/>
    <lineage>
        <taxon>Bacteria</taxon>
        <taxon>Bacillati</taxon>
        <taxon>Actinomycetota</taxon>
        <taxon>Actinomycetes</taxon>
        <taxon>Kitasatosporales</taxon>
        <taxon>Streptomycetaceae</taxon>
        <taxon>Streptacidiphilus</taxon>
    </lineage>
</organism>
<keyword evidence="2" id="KW-1185">Reference proteome</keyword>
<name>A0A2X0K3Q1_9ACTN</name>
<sequence length="300" mass="33038">MDPAFGDPLLRGVIAQAEARDWPALRASLLATADQAEQTQLVAVAAEVAGVEEWAPQAGDDSLALLLSGARQINWAWEARTGARARNVTQEQWDVFLQRLGVAEEQLLEVAEREPTWLGPWYFLQMSARGASLDQDVARYRFEAALRRSPGHPASHRQRLQQVCAKWGGSHEEMHAFARESMLAAAPGSPLGELVARAHLERWLDLGGGAQGRAYMGGPNVMAELQDAAQRSVFHPEYRPERSWKAVHNTFAMAFSLSGQRHLARPLFEALNGTVTDTPWAFLGGDPALSFRTHRARCAA</sequence>
<evidence type="ECO:0000313" key="2">
    <source>
        <dbReference type="Proteomes" id="UP000248889"/>
    </source>
</evidence>
<accession>A0A2X0K3Q1</accession>
<dbReference type="EMBL" id="QKYN01000075">
    <property type="protein sequence ID" value="RAG83905.1"/>
    <property type="molecule type" value="Genomic_DNA"/>
</dbReference>
<proteinExistence type="predicted"/>
<evidence type="ECO:0000313" key="1">
    <source>
        <dbReference type="EMBL" id="RAG83905.1"/>
    </source>
</evidence>
<gene>
    <name evidence="1" type="ORF">DN069_19890</name>
</gene>
<reference evidence="1 2" key="1">
    <citation type="submission" date="2018-06" db="EMBL/GenBank/DDBJ databases">
        <title>Streptacidiphilus pinicola sp. nov., isolated from pine grove soil.</title>
        <authorList>
            <person name="Roh S.G."/>
            <person name="Park S."/>
            <person name="Kim M.-K."/>
            <person name="Yun B.-R."/>
            <person name="Park J."/>
            <person name="Kim M.J."/>
            <person name="Kim Y.S."/>
            <person name="Kim S.B."/>
        </authorList>
    </citation>
    <scope>NUCLEOTIDE SEQUENCE [LARGE SCALE GENOMIC DNA]</scope>
    <source>
        <strain evidence="1 2">MMS16-CNU450</strain>
    </source>
</reference>
<dbReference type="Proteomes" id="UP000248889">
    <property type="component" value="Unassembled WGS sequence"/>
</dbReference>
<comment type="caution">
    <text evidence="1">The sequence shown here is derived from an EMBL/GenBank/DDBJ whole genome shotgun (WGS) entry which is preliminary data.</text>
</comment>